<dbReference type="InterPro" id="IPR036388">
    <property type="entry name" value="WH-like_DNA-bd_sf"/>
</dbReference>
<dbReference type="Pfam" id="PF00249">
    <property type="entry name" value="Myb_DNA-binding"/>
    <property type="match status" value="1"/>
</dbReference>
<dbReference type="GO" id="GO:0006338">
    <property type="term" value="P:chromatin remodeling"/>
    <property type="evidence" value="ECO:0007669"/>
    <property type="project" value="TreeGrafter"/>
</dbReference>
<dbReference type="PROSITE" id="PS51293">
    <property type="entry name" value="SANT"/>
    <property type="match status" value="1"/>
</dbReference>
<evidence type="ECO:0000259" key="12">
    <source>
        <dbReference type="PROSITE" id="PS51293"/>
    </source>
</evidence>
<dbReference type="InterPro" id="IPR017930">
    <property type="entry name" value="Myb_dom"/>
</dbReference>
<keyword evidence="2 8" id="KW-0863">Zinc-finger</keyword>
<proteinExistence type="predicted"/>
<evidence type="ECO:0000259" key="10">
    <source>
        <dbReference type="PROSITE" id="PS50090"/>
    </source>
</evidence>
<dbReference type="Gene3D" id="1.10.10.10">
    <property type="entry name" value="Winged helix-like DNA-binding domain superfamily/Winged helix DNA-binding domain"/>
    <property type="match status" value="1"/>
</dbReference>
<dbReference type="FunFam" id="1.10.10.60:FF:000110">
    <property type="entry name" value="Transcriptional adapter"/>
    <property type="match status" value="1"/>
</dbReference>
<dbReference type="SUPFAM" id="SSF57850">
    <property type="entry name" value="RING/U-box"/>
    <property type="match status" value="1"/>
</dbReference>
<evidence type="ECO:0000256" key="3">
    <source>
        <dbReference type="ARBA" id="ARBA00022833"/>
    </source>
</evidence>
<dbReference type="SMART" id="SM00717">
    <property type="entry name" value="SANT"/>
    <property type="match status" value="1"/>
</dbReference>
<dbReference type="CDD" id="cd00167">
    <property type="entry name" value="SANT"/>
    <property type="match status" value="1"/>
</dbReference>
<evidence type="ECO:0000256" key="2">
    <source>
        <dbReference type="ARBA" id="ARBA00022771"/>
    </source>
</evidence>
<accession>A0AA36F7X9</accession>
<evidence type="ECO:0000256" key="4">
    <source>
        <dbReference type="ARBA" id="ARBA00023015"/>
    </source>
</evidence>
<dbReference type="SUPFAM" id="SSF46689">
    <property type="entry name" value="Homeodomain-like"/>
    <property type="match status" value="2"/>
</dbReference>
<keyword evidence="15" id="KW-1185">Reference proteome</keyword>
<evidence type="ECO:0000256" key="7">
    <source>
        <dbReference type="PIRNR" id="PIRNR025024"/>
    </source>
</evidence>
<dbReference type="GO" id="GO:0005634">
    <property type="term" value="C:nucleus"/>
    <property type="evidence" value="ECO:0007669"/>
    <property type="project" value="UniProtKB-SubCell"/>
</dbReference>
<comment type="subcellular location">
    <subcellularLocation>
        <location evidence="7">Nucleus</location>
    </subcellularLocation>
</comment>
<evidence type="ECO:0000259" key="11">
    <source>
        <dbReference type="PROSITE" id="PS50135"/>
    </source>
</evidence>
<feature type="domain" description="HTH myb-type" evidence="13">
    <location>
        <begin position="66"/>
        <end position="114"/>
    </location>
</feature>
<dbReference type="PROSITE" id="PS50090">
    <property type="entry name" value="MYB_LIKE"/>
    <property type="match status" value="1"/>
</dbReference>
<evidence type="ECO:0000256" key="8">
    <source>
        <dbReference type="PROSITE-ProRule" id="PRU00228"/>
    </source>
</evidence>
<dbReference type="GO" id="GO:0006357">
    <property type="term" value="P:regulation of transcription by RNA polymerase II"/>
    <property type="evidence" value="ECO:0007669"/>
    <property type="project" value="InterPro"/>
</dbReference>
<dbReference type="InterPro" id="IPR016827">
    <property type="entry name" value="Ada2/TADA2"/>
</dbReference>
<keyword evidence="6 7" id="KW-0539">Nucleus</keyword>
<organism evidence="14 15">
    <name type="scientific">Octopus vulgaris</name>
    <name type="common">Common octopus</name>
    <dbReference type="NCBI Taxonomy" id="6645"/>
    <lineage>
        <taxon>Eukaryota</taxon>
        <taxon>Metazoa</taxon>
        <taxon>Spiralia</taxon>
        <taxon>Lophotrochozoa</taxon>
        <taxon>Mollusca</taxon>
        <taxon>Cephalopoda</taxon>
        <taxon>Coleoidea</taxon>
        <taxon>Octopodiformes</taxon>
        <taxon>Octopoda</taxon>
        <taxon>Incirrata</taxon>
        <taxon>Octopodidae</taxon>
        <taxon>Octopus</taxon>
    </lineage>
</organism>
<keyword evidence="5 7" id="KW-0804">Transcription</keyword>
<dbReference type="PIRSF" id="PIRSF025024">
    <property type="entry name" value="Transcriptional_adaptor_2"/>
    <property type="match status" value="1"/>
</dbReference>
<feature type="region of interest" description="Disordered" evidence="9">
    <location>
        <begin position="391"/>
        <end position="412"/>
    </location>
</feature>
<dbReference type="GO" id="GO:0003713">
    <property type="term" value="F:transcription coactivator activity"/>
    <property type="evidence" value="ECO:0007669"/>
    <property type="project" value="InterPro"/>
</dbReference>
<dbReference type="GO" id="GO:0070461">
    <property type="term" value="C:SAGA-type complex"/>
    <property type="evidence" value="ECO:0007669"/>
    <property type="project" value="TreeGrafter"/>
</dbReference>
<dbReference type="InterPro" id="IPR000433">
    <property type="entry name" value="Znf_ZZ"/>
</dbReference>
<keyword evidence="1" id="KW-0479">Metal-binding</keyword>
<feature type="domain" description="SANT" evidence="12">
    <location>
        <begin position="62"/>
        <end position="114"/>
    </location>
</feature>
<dbReference type="PROSITE" id="PS50135">
    <property type="entry name" value="ZF_ZZ_2"/>
    <property type="match status" value="1"/>
</dbReference>
<dbReference type="InterPro" id="IPR009057">
    <property type="entry name" value="Homeodomain-like_sf"/>
</dbReference>
<dbReference type="InterPro" id="IPR055141">
    <property type="entry name" value="TADA2A_B-like_dom"/>
</dbReference>
<evidence type="ECO:0000313" key="14">
    <source>
        <dbReference type="EMBL" id="CAI9729111.1"/>
    </source>
</evidence>
<evidence type="ECO:0000256" key="9">
    <source>
        <dbReference type="SAM" id="MobiDB-lite"/>
    </source>
</evidence>
<feature type="compositionally biased region" description="Acidic residues" evidence="9">
    <location>
        <begin position="391"/>
        <end position="403"/>
    </location>
</feature>
<evidence type="ECO:0000256" key="5">
    <source>
        <dbReference type="ARBA" id="ARBA00023163"/>
    </source>
</evidence>
<feature type="region of interest" description="Disordered" evidence="9">
    <location>
        <begin position="259"/>
        <end position="287"/>
    </location>
</feature>
<dbReference type="CDD" id="cd02335">
    <property type="entry name" value="ZZ_ADA2"/>
    <property type="match status" value="1"/>
</dbReference>
<dbReference type="Pfam" id="PF25299">
    <property type="entry name" value="ZZ_ADA2"/>
    <property type="match status" value="1"/>
</dbReference>
<keyword evidence="3" id="KW-0862">Zinc</keyword>
<sequence>MANARCGNCELEFDSSYIHCTECPNFDVCLICFANGAEIGNHLRDHSYKIMHLTARTVNVFETSKPWSLAEETMLLDAVEQYGFGNWEDVANHVKSRTLSECQEHYVTFYIHGNVGAISFPDENTRSNYRPIPDSTPPIKKEKSTSENNEGSGDASGDNASCDINGLSNGSPMPLVDLTAAEQKDLGYMMLRGDFEREYDNDAEAVISSIAINYDDEELDILFKLSQVDRYRSRLAERERRKRLACKFGLLSTNALFSNNNTSGKPKSQQTKKTKSSSSSSAGSKDDKDVIDRMRVFARFQTFHEHKQFCDNMQRVKDVRCHIKDLLRYRRNGLTKSNEVELFEEVKIKKERRADRSKKVANSLMNKRSMSSSSTLVSKKNECKLDIIIDDDDENPDDCDDESTKDMSSLPNYEQLSNSEKRLCSSLRLTPSNYITIKTSIIRESLQRQHGYPVKIRYPSYLDKTHRRKIINFLTNNVFWKIKYEVILISSTNDT</sequence>
<reference evidence="14" key="1">
    <citation type="submission" date="2023-08" db="EMBL/GenBank/DDBJ databases">
        <authorList>
            <person name="Alioto T."/>
            <person name="Alioto T."/>
            <person name="Gomez Garrido J."/>
        </authorList>
    </citation>
    <scope>NUCLEOTIDE SEQUENCE</scope>
</reference>
<dbReference type="Proteomes" id="UP001162480">
    <property type="component" value="Chromosome 10"/>
</dbReference>
<dbReference type="Pfam" id="PF22941">
    <property type="entry name" value="TADA2A-like_3rd"/>
    <property type="match status" value="1"/>
</dbReference>
<gene>
    <name evidence="14" type="ORF">OCTVUL_1B023113</name>
</gene>
<dbReference type="InterPro" id="IPR017884">
    <property type="entry name" value="SANT_dom"/>
</dbReference>
<dbReference type="GO" id="GO:0003682">
    <property type="term" value="F:chromatin binding"/>
    <property type="evidence" value="ECO:0007669"/>
    <property type="project" value="TreeGrafter"/>
</dbReference>
<dbReference type="GO" id="GO:0008270">
    <property type="term" value="F:zinc ion binding"/>
    <property type="evidence" value="ECO:0007669"/>
    <property type="project" value="UniProtKB-KW"/>
</dbReference>
<evidence type="ECO:0000313" key="15">
    <source>
        <dbReference type="Proteomes" id="UP001162480"/>
    </source>
</evidence>
<feature type="domain" description="ZZ-type" evidence="11">
    <location>
        <begin position="1"/>
        <end position="56"/>
    </location>
</feature>
<name>A0AA36F7X9_OCTVU</name>
<protein>
    <recommendedName>
        <fullName evidence="7">Transcriptional adapter</fullName>
    </recommendedName>
</protein>
<keyword evidence="4 7" id="KW-0805">Transcription regulation</keyword>
<dbReference type="InterPro" id="IPR041983">
    <property type="entry name" value="ADA2-like_ZZ"/>
</dbReference>
<dbReference type="InterPro" id="IPR043145">
    <property type="entry name" value="Znf_ZZ_sf"/>
</dbReference>
<dbReference type="InterPro" id="IPR001005">
    <property type="entry name" value="SANT/Myb"/>
</dbReference>
<dbReference type="PANTHER" id="PTHR12374">
    <property type="entry name" value="TRANSCRIPTIONAL ADAPTOR 2 ADA2 -RELATED"/>
    <property type="match status" value="1"/>
</dbReference>
<dbReference type="Gene3D" id="1.10.10.60">
    <property type="entry name" value="Homeodomain-like"/>
    <property type="match status" value="1"/>
</dbReference>
<dbReference type="PROSITE" id="PS51294">
    <property type="entry name" value="HTH_MYB"/>
    <property type="match status" value="1"/>
</dbReference>
<feature type="region of interest" description="Disordered" evidence="9">
    <location>
        <begin position="125"/>
        <end position="168"/>
    </location>
</feature>
<dbReference type="EMBL" id="OX597823">
    <property type="protein sequence ID" value="CAI9729111.1"/>
    <property type="molecule type" value="Genomic_DNA"/>
</dbReference>
<feature type="domain" description="Myb-like" evidence="10">
    <location>
        <begin position="66"/>
        <end position="110"/>
    </location>
</feature>
<evidence type="ECO:0000256" key="6">
    <source>
        <dbReference type="ARBA" id="ARBA00023242"/>
    </source>
</evidence>
<evidence type="ECO:0000259" key="13">
    <source>
        <dbReference type="PROSITE" id="PS51294"/>
    </source>
</evidence>
<dbReference type="AlphaFoldDB" id="A0AA36F7X9"/>
<dbReference type="PANTHER" id="PTHR12374:SF63">
    <property type="entry name" value="TRANSCRIPTIONAL ADAPTER 2-BETA"/>
    <property type="match status" value="1"/>
</dbReference>
<evidence type="ECO:0000256" key="1">
    <source>
        <dbReference type="ARBA" id="ARBA00022723"/>
    </source>
</evidence>
<dbReference type="Gene3D" id="3.30.60.90">
    <property type="match status" value="1"/>
</dbReference>